<keyword evidence="4" id="KW-1185">Reference proteome</keyword>
<feature type="compositionally biased region" description="Acidic residues" evidence="1">
    <location>
        <begin position="106"/>
        <end position="115"/>
    </location>
</feature>
<reference evidence="3" key="1">
    <citation type="journal article" date="2014" name="Int. J. Syst. Evol. Microbiol.">
        <title>Complete genome sequence of Corynebacterium casei LMG S-19264T (=DSM 44701T), isolated from a smear-ripened cheese.</title>
        <authorList>
            <consortium name="US DOE Joint Genome Institute (JGI-PGF)"/>
            <person name="Walter F."/>
            <person name="Albersmeier A."/>
            <person name="Kalinowski J."/>
            <person name="Ruckert C."/>
        </authorList>
    </citation>
    <scope>NUCLEOTIDE SEQUENCE</scope>
    <source>
        <strain evidence="3">CGMCC 1.12195</strain>
    </source>
</reference>
<name>A0A917MDS1_9SPHI</name>
<dbReference type="EMBL" id="BMER01000004">
    <property type="protein sequence ID" value="GGG96535.1"/>
    <property type="molecule type" value="Genomic_DNA"/>
</dbReference>
<feature type="chain" id="PRO_5037564298" evidence="2">
    <location>
        <begin position="22"/>
        <end position="115"/>
    </location>
</feature>
<feature type="compositionally biased region" description="Polar residues" evidence="1">
    <location>
        <begin position="89"/>
        <end position="105"/>
    </location>
</feature>
<organism evidence="3 4">
    <name type="scientific">Parapedobacter pyrenivorans</name>
    <dbReference type="NCBI Taxonomy" id="1305674"/>
    <lineage>
        <taxon>Bacteria</taxon>
        <taxon>Pseudomonadati</taxon>
        <taxon>Bacteroidota</taxon>
        <taxon>Sphingobacteriia</taxon>
        <taxon>Sphingobacteriales</taxon>
        <taxon>Sphingobacteriaceae</taxon>
        <taxon>Parapedobacter</taxon>
    </lineage>
</organism>
<dbReference type="RefSeq" id="WP_188507351.1">
    <property type="nucleotide sequence ID" value="NZ_BMER01000004.1"/>
</dbReference>
<comment type="caution">
    <text evidence="3">The sequence shown here is derived from an EMBL/GenBank/DDBJ whole genome shotgun (WGS) entry which is preliminary data.</text>
</comment>
<sequence length="115" mass="12301">MKKILSVIALTLICAITLTNASVAVKAATDDNRKEKKDSKTVVNQFWVYKGGGLPETSPSSYRAPEPEDEPCEGSNELCGINAPEGTPGQPQISPQLASKINTLDTEGDEVVLRN</sequence>
<keyword evidence="2" id="KW-0732">Signal</keyword>
<dbReference type="Proteomes" id="UP000660862">
    <property type="component" value="Unassembled WGS sequence"/>
</dbReference>
<evidence type="ECO:0000313" key="4">
    <source>
        <dbReference type="Proteomes" id="UP000660862"/>
    </source>
</evidence>
<dbReference type="AlphaFoldDB" id="A0A917MDS1"/>
<evidence type="ECO:0000256" key="1">
    <source>
        <dbReference type="SAM" id="MobiDB-lite"/>
    </source>
</evidence>
<evidence type="ECO:0000313" key="3">
    <source>
        <dbReference type="EMBL" id="GGG96535.1"/>
    </source>
</evidence>
<proteinExistence type="predicted"/>
<feature type="signal peptide" evidence="2">
    <location>
        <begin position="1"/>
        <end position="21"/>
    </location>
</feature>
<protein>
    <submittedName>
        <fullName evidence="3">Uncharacterized protein</fullName>
    </submittedName>
</protein>
<reference evidence="3" key="2">
    <citation type="submission" date="2020-09" db="EMBL/GenBank/DDBJ databases">
        <authorList>
            <person name="Sun Q."/>
            <person name="Zhou Y."/>
        </authorList>
    </citation>
    <scope>NUCLEOTIDE SEQUENCE</scope>
    <source>
        <strain evidence="3">CGMCC 1.12195</strain>
    </source>
</reference>
<feature type="region of interest" description="Disordered" evidence="1">
    <location>
        <begin position="52"/>
        <end position="115"/>
    </location>
</feature>
<gene>
    <name evidence="3" type="ORF">GCM10007415_34670</name>
</gene>
<accession>A0A917MDS1</accession>
<evidence type="ECO:0000256" key="2">
    <source>
        <dbReference type="SAM" id="SignalP"/>
    </source>
</evidence>